<gene>
    <name evidence="2" type="ORF">PLEPLA_LOCUS24087</name>
</gene>
<organism evidence="2 3">
    <name type="scientific">Pleuronectes platessa</name>
    <name type="common">European plaice</name>
    <dbReference type="NCBI Taxonomy" id="8262"/>
    <lineage>
        <taxon>Eukaryota</taxon>
        <taxon>Metazoa</taxon>
        <taxon>Chordata</taxon>
        <taxon>Craniata</taxon>
        <taxon>Vertebrata</taxon>
        <taxon>Euteleostomi</taxon>
        <taxon>Actinopterygii</taxon>
        <taxon>Neopterygii</taxon>
        <taxon>Teleostei</taxon>
        <taxon>Neoteleostei</taxon>
        <taxon>Acanthomorphata</taxon>
        <taxon>Carangaria</taxon>
        <taxon>Pleuronectiformes</taxon>
        <taxon>Pleuronectoidei</taxon>
        <taxon>Pleuronectidae</taxon>
        <taxon>Pleuronectes</taxon>
    </lineage>
</organism>
<sequence>MPLRSDAALFPFPRAAPAARLPAPALTGCFFFGRACSPARFSFSLSVLLHATLVRRFSRACRVPCAPSRPRSHHRACRVHLSFSLPRRWLLPCTFSFRQPRALSVASCNAAARLGGPGFLPAPLTAYRPFRPPFALCSPLLFACYVSVSRFPVECCVARPSRGPLSVPRRRSCSSAGSPWRWSVRTTPLPRRSASCLCGSALPPHRLLCPAAFPVSPSLPAPGGLLVRAIPPSASPPGRRRPTPLRRPCRPPLSPSFSFSFPPPSLSPPGPFSPYPSSSSVLVPLFAPPLVVWAAAVPSLVVPCCFAPLRCRSPFAPAAAWLRGRPAVAPRAPPAALGRLPRPLPPFLPLRPFPGAAPGPLCLGPGRGRRAVAVLQRAGPPPCAAPGRGGRASAGCVTSPPALPPPQLFPALASSPLGLCVPPLPSLAAFRVRPPRGARRFLCVSCLLPPPEAAPLRLYLHLRRVLRRGATPPPGRGPSFPVCPVPPFVLSAGLFAFPRPPPSGLPCFLSRGAGRALPARVLAAHCPPVSHAHVLSPSPPLRLPLPASVLFPSPGGLAAPPDFCSLPRSRLARADPRGGAQPPGCLPPRPPRGCPLGPVPPPPPAGPPARPRWILWFGGWVGLPVLSRVPLRVPRASFVSGGFSPAFVAGRAPPRAGDAYVVRALLGPSSLLPPPALIAACFLSGWLPSLPPGFMFLPSPLSYASFRLPALLFCLFRWPSLRPPLSFPPLLPSDAGPRQGFPATAPAGRFLSRWAAAGPGFFHWVRPVFPPFWHHWGCGVVSGPPPHPGPWVGFLASLPCFSRVGRPLCALTAPFPPVGWAGAVLSPVEHLPPPPAVSPTSASRCLFCPRRSLPLPAFGPRSAPPSVFRLLSALCRSRPASFAIFLCHAVLLFLRFRVPVPASRRRLVPVCRRSPRPRRHPGAPSAVPLGPPFFPPFAPCSRGRCLAALPPCVLPVPGCPRPAERLTSGVSLLLSLLPPFFLSVLLLPAVALPLPACLVRPCPPPPCALSPPLSSVSSRWAVFPSPFSPFPLALCLVPLPAPPAPPAPRPVPAAPLCLPVCVPGAAVLASSPGSFSRRPPGVDPLRFPLPAAVSPHFFSALAGLAWDRCLASSPPRPAPPTHPPPRVSPAFAAPPGLLLIHLLPPPTPFSGAVLPPPPPLCLPRAGRRAQRGPCPSHRSSLAASDSALPPLAPSFLPVFSRCLGAASAPASLFFSPPISLSPLYSSPLLTALCALCSERAVRGLSARLSLTPPRRRRARARSVSLPSSTLV</sequence>
<comment type="caution">
    <text evidence="2">The sequence shown here is derived from an EMBL/GenBank/DDBJ whole genome shotgun (WGS) entry which is preliminary data.</text>
</comment>
<feature type="compositionally biased region" description="Low complexity" evidence="1">
    <location>
        <begin position="1261"/>
        <end position="1271"/>
    </location>
</feature>
<feature type="region of interest" description="Disordered" evidence="1">
    <location>
        <begin position="573"/>
        <end position="603"/>
    </location>
</feature>
<feature type="compositionally biased region" description="Pro residues" evidence="1">
    <location>
        <begin position="584"/>
        <end position="603"/>
    </location>
</feature>
<feature type="region of interest" description="Disordered" evidence="1">
    <location>
        <begin position="1252"/>
        <end position="1271"/>
    </location>
</feature>
<proteinExistence type="predicted"/>
<evidence type="ECO:0000256" key="1">
    <source>
        <dbReference type="SAM" id="MobiDB-lite"/>
    </source>
</evidence>
<keyword evidence="3" id="KW-1185">Reference proteome</keyword>
<reference evidence="2" key="1">
    <citation type="submission" date="2020-03" db="EMBL/GenBank/DDBJ databases">
        <authorList>
            <person name="Weist P."/>
        </authorList>
    </citation>
    <scope>NUCLEOTIDE SEQUENCE</scope>
</reference>
<dbReference type="AlphaFoldDB" id="A0A9N7UTJ0"/>
<dbReference type="Proteomes" id="UP001153269">
    <property type="component" value="Unassembled WGS sequence"/>
</dbReference>
<protein>
    <submittedName>
        <fullName evidence="2">Uncharacterized protein</fullName>
    </submittedName>
</protein>
<dbReference type="EMBL" id="CADEAL010001850">
    <property type="protein sequence ID" value="CAB1436072.1"/>
    <property type="molecule type" value="Genomic_DNA"/>
</dbReference>
<evidence type="ECO:0000313" key="2">
    <source>
        <dbReference type="EMBL" id="CAB1436072.1"/>
    </source>
</evidence>
<accession>A0A9N7UTJ0</accession>
<evidence type="ECO:0000313" key="3">
    <source>
        <dbReference type="Proteomes" id="UP001153269"/>
    </source>
</evidence>
<name>A0A9N7UTJ0_PLEPL</name>